<reference evidence="1" key="2">
    <citation type="submission" date="2025-03" db="EMBL/GenBank/DDBJ databases">
        <authorList>
            <consortium name="ELIXIR-Norway"/>
            <consortium name="Elixir Norway"/>
        </authorList>
    </citation>
    <scope>NUCLEOTIDE SEQUENCE</scope>
</reference>
<name>A0AC59Z6Q7_RANTA</name>
<protein>
    <submittedName>
        <fullName evidence="1">Uncharacterized protein</fullName>
    </submittedName>
</protein>
<sequence length="108" mass="11788">MPGGGHGNPLQYSCLENPMDRGAWWSTVHGVAKSWIQLKRLSARIHTHHGLWGEGVLSDSLLFLLPVGSKTEMTAGTQAAILYYEVILEVEDVNGTAKGQKEPESLSM</sequence>
<gene>
    <name evidence="1" type="ORF">MRATA1EN22A_LOCUS14742</name>
</gene>
<proteinExistence type="predicted"/>
<organism evidence="1 2">
    <name type="scientific">Rangifer tarandus platyrhynchus</name>
    <name type="common">Svalbard reindeer</name>
    <dbReference type="NCBI Taxonomy" id="3082113"/>
    <lineage>
        <taxon>Eukaryota</taxon>
        <taxon>Metazoa</taxon>
        <taxon>Chordata</taxon>
        <taxon>Craniata</taxon>
        <taxon>Vertebrata</taxon>
        <taxon>Euteleostomi</taxon>
        <taxon>Mammalia</taxon>
        <taxon>Eutheria</taxon>
        <taxon>Laurasiatheria</taxon>
        <taxon>Artiodactyla</taxon>
        <taxon>Ruminantia</taxon>
        <taxon>Pecora</taxon>
        <taxon>Cervidae</taxon>
        <taxon>Odocoileinae</taxon>
        <taxon>Rangifer</taxon>
    </lineage>
</organism>
<evidence type="ECO:0000313" key="2">
    <source>
        <dbReference type="Proteomes" id="UP001162501"/>
    </source>
</evidence>
<reference evidence="1" key="1">
    <citation type="submission" date="2023-05" db="EMBL/GenBank/DDBJ databases">
        <authorList>
            <consortium name="ELIXIR-Norway"/>
        </authorList>
    </citation>
    <scope>NUCLEOTIDE SEQUENCE</scope>
</reference>
<accession>A0AC59Z6Q7</accession>
<evidence type="ECO:0000313" key="1">
    <source>
        <dbReference type="EMBL" id="CAN0274821.1"/>
    </source>
</evidence>
<dbReference type="EMBL" id="OX596109">
    <property type="protein sequence ID" value="CAN0274821.1"/>
    <property type="molecule type" value="Genomic_DNA"/>
</dbReference>
<dbReference type="Proteomes" id="UP001162501">
    <property type="component" value="Chromosome 25"/>
</dbReference>